<dbReference type="Pfam" id="PF02225">
    <property type="entry name" value="PA"/>
    <property type="match status" value="1"/>
</dbReference>
<dbReference type="InterPro" id="IPR010435">
    <property type="entry name" value="C5a/SBT2-like_Fn3"/>
</dbReference>
<feature type="active site" description="Charge relay system" evidence="7 8">
    <location>
        <position position="198"/>
    </location>
</feature>
<dbReference type="InterPro" id="IPR023828">
    <property type="entry name" value="Peptidase_S8_Ser-AS"/>
</dbReference>
<evidence type="ECO:0000256" key="4">
    <source>
        <dbReference type="ARBA" id="ARBA00022729"/>
    </source>
</evidence>
<feature type="domain" description="Peptidase S8/S53" evidence="11">
    <location>
        <begin position="139"/>
        <end position="568"/>
    </location>
</feature>
<feature type="chain" id="PRO_5040308905" evidence="10">
    <location>
        <begin position="19"/>
        <end position="861"/>
    </location>
</feature>
<dbReference type="InterPro" id="IPR000209">
    <property type="entry name" value="Peptidase_S8/S53_dom"/>
</dbReference>
<dbReference type="Proteomes" id="UP000717515">
    <property type="component" value="Unassembled WGS sequence"/>
</dbReference>
<keyword evidence="2" id="KW-0964">Secreted</keyword>
<sequence>MKVTSVLSLIAAATLVSAGTFHPTELRPDVEVVPGAFIIEYNDGVDHTRANNFLNSRKGLDFKVRGQYNQFNGASIQVKSGHTGDDLAKIPGVKRVWPVERYQLPKQNLSKEDPSSPQLTSSHKMTGVDYVQKTFKYTGKGIKVGIIDSGVDYTHPALGGCFGKGCRVRYGWDFVGDNFDKTGVAVQDSDPRDTCNGHGTHVAGIIGADARKVGAPQPFVGVAPEVTFGAYRIFSCSGSGSSDIIMQSMELAFNQGMNIINMSLGSGSAYRSTPIAVLADRLTARGLTVVASAGNDGADGVWSVSNAGLGATSTSVASFDNIAGSYNYFGYGGAEHPYAPSQNWGKAFNLPANATLVPVLEKDGSLSDGCLAASYAGQDVAGKVVLVLGDTTRCLSGGRGAAAKTAGAAAILVQSVPLGLNNLGGNPDFPMAAIESAAGIELLAAHKKNPATAFTWAAAKKNFRIEGGGAPSAFSSWGFDGDLHIKPDIAGPGGNILSTYPVNMGAYAVESGTSMSSPYVAGAHALLFNAHKKVLRGQDARQILMNTAVPGRFASHKELAPVAKQGAGLINVKNAINVQTLFSPDKIELLDSVHFAGKSVEVRIKNVGKRSTVYTLSHEAAESAVSYRNGNSFPLTEPIIENDKATVKFSQNKVTVRAGQTIKVKVQFKEPSTGKAEEFPFYSGYIVATPQGKDAVPVRIPYAGLKGSVAKVPISDTDFGVPLLMINNKKTGKLAAIPKGYKIDWTTETPVIFSRLGSHTPEYSIRLFEAASGKQVGFVGTQYGVIATEFGRTKNIDSKTGKPAYRTFSWIGGQVYADKNSTAAATVPAGEYKVVVASQHKLSKGQYPADFEIFEVAQVQL</sequence>
<evidence type="ECO:0000259" key="11">
    <source>
        <dbReference type="Pfam" id="PF00082"/>
    </source>
</evidence>
<evidence type="ECO:0000259" key="13">
    <source>
        <dbReference type="Pfam" id="PF06280"/>
    </source>
</evidence>
<dbReference type="InterPro" id="IPR050131">
    <property type="entry name" value="Peptidase_S8_subtilisin-like"/>
</dbReference>
<gene>
    <name evidence="14" type="ORF">KVV02_003092</name>
</gene>
<evidence type="ECO:0000256" key="3">
    <source>
        <dbReference type="ARBA" id="ARBA00022670"/>
    </source>
</evidence>
<evidence type="ECO:0000256" key="5">
    <source>
        <dbReference type="ARBA" id="ARBA00022801"/>
    </source>
</evidence>
<feature type="domain" description="PA" evidence="12">
    <location>
        <begin position="355"/>
        <end position="440"/>
    </location>
</feature>
<dbReference type="InterPro" id="IPR036852">
    <property type="entry name" value="Peptidase_S8/S53_dom_sf"/>
</dbReference>
<accession>A0A9P8A3C7</accession>
<evidence type="ECO:0000313" key="15">
    <source>
        <dbReference type="Proteomes" id="UP000717515"/>
    </source>
</evidence>
<dbReference type="CDD" id="cd07489">
    <property type="entry name" value="Peptidases_S8_5"/>
    <property type="match status" value="1"/>
</dbReference>
<proteinExistence type="inferred from homology"/>
<evidence type="ECO:0000256" key="7">
    <source>
        <dbReference type="PIRSR" id="PIRSR615500-1"/>
    </source>
</evidence>
<evidence type="ECO:0000256" key="1">
    <source>
        <dbReference type="ARBA" id="ARBA00011073"/>
    </source>
</evidence>
<evidence type="ECO:0000256" key="9">
    <source>
        <dbReference type="RuleBase" id="RU003355"/>
    </source>
</evidence>
<dbReference type="AlphaFoldDB" id="A0A9P8A3C7"/>
<evidence type="ECO:0000259" key="12">
    <source>
        <dbReference type="Pfam" id="PF02225"/>
    </source>
</evidence>
<evidence type="ECO:0000256" key="2">
    <source>
        <dbReference type="ARBA" id="ARBA00022512"/>
    </source>
</evidence>
<keyword evidence="3 8" id="KW-0645">Protease</keyword>
<dbReference type="PROSITE" id="PS00137">
    <property type="entry name" value="SUBTILASE_HIS"/>
    <property type="match status" value="1"/>
</dbReference>
<dbReference type="GO" id="GO:0004252">
    <property type="term" value="F:serine-type endopeptidase activity"/>
    <property type="evidence" value="ECO:0007669"/>
    <property type="project" value="UniProtKB-UniRule"/>
</dbReference>
<evidence type="ECO:0000256" key="8">
    <source>
        <dbReference type="PROSITE-ProRule" id="PRU01240"/>
    </source>
</evidence>
<feature type="domain" description="C5a peptidase/Subtilisin-like protease SBT2-like Fn3-like" evidence="13">
    <location>
        <begin position="598"/>
        <end position="702"/>
    </location>
</feature>
<evidence type="ECO:0000256" key="6">
    <source>
        <dbReference type="ARBA" id="ARBA00022825"/>
    </source>
</evidence>
<dbReference type="InterPro" id="IPR022398">
    <property type="entry name" value="Peptidase_S8_His-AS"/>
</dbReference>
<feature type="signal peptide" evidence="10">
    <location>
        <begin position="1"/>
        <end position="18"/>
    </location>
</feature>
<dbReference type="Gene3D" id="3.40.50.200">
    <property type="entry name" value="Peptidase S8/S53 domain"/>
    <property type="match status" value="2"/>
</dbReference>
<feature type="active site" description="Charge relay system" evidence="7 8">
    <location>
        <position position="514"/>
    </location>
</feature>
<dbReference type="Pfam" id="PF06280">
    <property type="entry name" value="fn3_5"/>
    <property type="match status" value="1"/>
</dbReference>
<comment type="similarity">
    <text evidence="1 8 9">Belongs to the peptidase S8 family.</text>
</comment>
<evidence type="ECO:0000256" key="10">
    <source>
        <dbReference type="SAM" id="SignalP"/>
    </source>
</evidence>
<dbReference type="PANTHER" id="PTHR43806">
    <property type="entry name" value="PEPTIDASE S8"/>
    <property type="match status" value="1"/>
</dbReference>
<dbReference type="InterPro" id="IPR034187">
    <property type="entry name" value="Peptidases_S8_5"/>
</dbReference>
<keyword evidence="6 8" id="KW-0720">Serine protease</keyword>
<feature type="active site" description="Charge relay system" evidence="7 8">
    <location>
        <position position="148"/>
    </location>
</feature>
<dbReference type="PROSITE" id="PS00138">
    <property type="entry name" value="SUBTILASE_SER"/>
    <property type="match status" value="1"/>
</dbReference>
<dbReference type="SUPFAM" id="SSF52743">
    <property type="entry name" value="Subtilisin-like"/>
    <property type="match status" value="1"/>
</dbReference>
<keyword evidence="5 8" id="KW-0378">Hydrolase</keyword>
<reference evidence="14" key="1">
    <citation type="submission" date="2021-07" db="EMBL/GenBank/DDBJ databases">
        <title>Draft genome of Mortierella alpina, strain LL118, isolated from an aspen leaf litter sample.</title>
        <authorList>
            <person name="Yang S."/>
            <person name="Vinatzer B.A."/>
        </authorList>
    </citation>
    <scope>NUCLEOTIDE SEQUENCE</scope>
    <source>
        <strain evidence="14">LL118</strain>
    </source>
</reference>
<keyword evidence="4 10" id="KW-0732">Signal</keyword>
<name>A0A9P8A3C7_MORAP</name>
<evidence type="ECO:0000313" key="14">
    <source>
        <dbReference type="EMBL" id="KAG9323568.1"/>
    </source>
</evidence>
<dbReference type="Pfam" id="PF00082">
    <property type="entry name" value="Peptidase_S8"/>
    <property type="match status" value="1"/>
</dbReference>
<dbReference type="GO" id="GO:0006508">
    <property type="term" value="P:proteolysis"/>
    <property type="evidence" value="ECO:0007669"/>
    <property type="project" value="UniProtKB-KW"/>
</dbReference>
<dbReference type="PANTHER" id="PTHR43806:SF66">
    <property type="entry name" value="SERIN ENDOPEPTIDASE"/>
    <property type="match status" value="1"/>
</dbReference>
<dbReference type="InterPro" id="IPR015500">
    <property type="entry name" value="Peptidase_S8_subtilisin-rel"/>
</dbReference>
<dbReference type="EMBL" id="JAIFTL010000096">
    <property type="protein sequence ID" value="KAG9323568.1"/>
    <property type="molecule type" value="Genomic_DNA"/>
</dbReference>
<keyword evidence="2" id="KW-0134">Cell wall</keyword>
<organism evidence="14 15">
    <name type="scientific">Mortierella alpina</name>
    <name type="common">Oleaginous fungus</name>
    <name type="synonym">Mortierella renispora</name>
    <dbReference type="NCBI Taxonomy" id="64518"/>
    <lineage>
        <taxon>Eukaryota</taxon>
        <taxon>Fungi</taxon>
        <taxon>Fungi incertae sedis</taxon>
        <taxon>Mucoromycota</taxon>
        <taxon>Mortierellomycotina</taxon>
        <taxon>Mortierellomycetes</taxon>
        <taxon>Mortierellales</taxon>
        <taxon>Mortierellaceae</taxon>
        <taxon>Mortierella</taxon>
    </lineage>
</organism>
<dbReference type="Gene3D" id="2.60.40.1710">
    <property type="entry name" value="Subtilisin-like superfamily"/>
    <property type="match status" value="1"/>
</dbReference>
<dbReference type="PROSITE" id="PS00136">
    <property type="entry name" value="SUBTILASE_ASP"/>
    <property type="match status" value="1"/>
</dbReference>
<dbReference type="PROSITE" id="PS51892">
    <property type="entry name" value="SUBTILASE"/>
    <property type="match status" value="1"/>
</dbReference>
<dbReference type="InterPro" id="IPR023827">
    <property type="entry name" value="Peptidase_S8_Asp-AS"/>
</dbReference>
<comment type="caution">
    <text evidence="14">The sequence shown here is derived from an EMBL/GenBank/DDBJ whole genome shotgun (WGS) entry which is preliminary data.</text>
</comment>
<dbReference type="GO" id="GO:0016020">
    <property type="term" value="C:membrane"/>
    <property type="evidence" value="ECO:0007669"/>
    <property type="project" value="InterPro"/>
</dbReference>
<dbReference type="PRINTS" id="PR00723">
    <property type="entry name" value="SUBTILISIN"/>
</dbReference>
<protein>
    <submittedName>
        <fullName evidence="14">Uncharacterized protein</fullName>
    </submittedName>
</protein>
<dbReference type="InterPro" id="IPR003137">
    <property type="entry name" value="PA_domain"/>
</dbReference>